<evidence type="ECO:0000256" key="2">
    <source>
        <dbReference type="ARBA" id="ARBA00011073"/>
    </source>
</evidence>
<feature type="active site" description="Charge relay system" evidence="8 9">
    <location>
        <position position="155"/>
    </location>
</feature>
<dbReference type="STRING" id="29655.A0A0K9NSD5"/>
<dbReference type="GO" id="GO:0004252">
    <property type="term" value="F:serine-type endopeptidase activity"/>
    <property type="evidence" value="ECO:0000318"/>
    <property type="project" value="GO_Central"/>
</dbReference>
<dbReference type="InterPro" id="IPR037045">
    <property type="entry name" value="S8pro/Inhibitor_I9_sf"/>
</dbReference>
<reference evidence="16" key="1">
    <citation type="journal article" date="2016" name="Nature">
        <title>The genome of the seagrass Zostera marina reveals angiosperm adaptation to the sea.</title>
        <authorList>
            <person name="Olsen J.L."/>
            <person name="Rouze P."/>
            <person name="Verhelst B."/>
            <person name="Lin Y.-C."/>
            <person name="Bayer T."/>
            <person name="Collen J."/>
            <person name="Dattolo E."/>
            <person name="De Paoli E."/>
            <person name="Dittami S."/>
            <person name="Maumus F."/>
            <person name="Michel G."/>
            <person name="Kersting A."/>
            <person name="Lauritano C."/>
            <person name="Lohaus R."/>
            <person name="Toepel M."/>
            <person name="Tonon T."/>
            <person name="Vanneste K."/>
            <person name="Amirebrahimi M."/>
            <person name="Brakel J."/>
            <person name="Bostroem C."/>
            <person name="Chovatia M."/>
            <person name="Grimwood J."/>
            <person name="Jenkins J.W."/>
            <person name="Jueterbock A."/>
            <person name="Mraz A."/>
            <person name="Stam W.T."/>
            <person name="Tice H."/>
            <person name="Bornberg-Bauer E."/>
            <person name="Green P.J."/>
            <person name="Pearson G.A."/>
            <person name="Procaccini G."/>
            <person name="Duarte C.M."/>
            <person name="Schmutz J."/>
            <person name="Reusch T.B.H."/>
            <person name="Van de Peer Y."/>
        </authorList>
    </citation>
    <scope>NUCLEOTIDE SEQUENCE [LARGE SCALE GENOMIC DNA]</scope>
    <source>
        <strain evidence="16">cv. Finnish</strain>
    </source>
</reference>
<dbReference type="InterPro" id="IPR000209">
    <property type="entry name" value="Peptidase_S8/S53_dom"/>
</dbReference>
<dbReference type="Pfam" id="PF00082">
    <property type="entry name" value="Peptidase_S8"/>
    <property type="match status" value="1"/>
</dbReference>
<organism evidence="15 16">
    <name type="scientific">Zostera marina</name>
    <name type="common">Eelgrass</name>
    <dbReference type="NCBI Taxonomy" id="29655"/>
    <lineage>
        <taxon>Eukaryota</taxon>
        <taxon>Viridiplantae</taxon>
        <taxon>Streptophyta</taxon>
        <taxon>Embryophyta</taxon>
        <taxon>Tracheophyta</taxon>
        <taxon>Spermatophyta</taxon>
        <taxon>Magnoliopsida</taxon>
        <taxon>Liliopsida</taxon>
        <taxon>Zosteraceae</taxon>
        <taxon>Zostera</taxon>
    </lineage>
</organism>
<dbReference type="EMBL" id="LFYR01001770">
    <property type="protein sequence ID" value="KMZ59513.1"/>
    <property type="molecule type" value="Genomic_DNA"/>
</dbReference>
<evidence type="ECO:0000313" key="15">
    <source>
        <dbReference type="EMBL" id="KMZ59513.1"/>
    </source>
</evidence>
<evidence type="ECO:0000259" key="13">
    <source>
        <dbReference type="Pfam" id="PF05922"/>
    </source>
</evidence>
<protein>
    <submittedName>
        <fullName evidence="15">Subtilisin-like serine protease</fullName>
    </submittedName>
</protein>
<evidence type="ECO:0000313" key="16">
    <source>
        <dbReference type="Proteomes" id="UP000036987"/>
    </source>
</evidence>
<dbReference type="PANTHER" id="PTHR10795">
    <property type="entry name" value="PROPROTEIN CONVERTASE SUBTILISIN/KEXIN"/>
    <property type="match status" value="1"/>
</dbReference>
<evidence type="ECO:0000256" key="7">
    <source>
        <dbReference type="ARBA" id="ARBA00023180"/>
    </source>
</evidence>
<dbReference type="InterPro" id="IPR045051">
    <property type="entry name" value="SBT"/>
</dbReference>
<evidence type="ECO:0000256" key="5">
    <source>
        <dbReference type="ARBA" id="ARBA00022801"/>
    </source>
</evidence>
<comment type="caution">
    <text evidence="15">The sequence shown here is derived from an EMBL/GenBank/DDBJ whole genome shotgun (WGS) entry which is preliminary data.</text>
</comment>
<evidence type="ECO:0000256" key="1">
    <source>
        <dbReference type="ARBA" id="ARBA00004613"/>
    </source>
</evidence>
<feature type="active site" description="Charge relay system" evidence="8 9">
    <location>
        <position position="546"/>
    </location>
</feature>
<keyword evidence="5 9" id="KW-0378">Hydrolase</keyword>
<dbReference type="InterPro" id="IPR034197">
    <property type="entry name" value="Peptidases_S8_3"/>
</dbReference>
<dbReference type="CDD" id="cd04852">
    <property type="entry name" value="Peptidases_S8_3"/>
    <property type="match status" value="1"/>
</dbReference>
<feature type="active site" description="Charge relay system" evidence="8 9">
    <location>
        <position position="216"/>
    </location>
</feature>
<dbReference type="OMA" id="CCDVISM"/>
<evidence type="ECO:0000259" key="11">
    <source>
        <dbReference type="Pfam" id="PF00082"/>
    </source>
</evidence>
<evidence type="ECO:0000259" key="12">
    <source>
        <dbReference type="Pfam" id="PF02225"/>
    </source>
</evidence>
<dbReference type="OrthoDB" id="10256524at2759"/>
<dbReference type="GO" id="GO:0005576">
    <property type="term" value="C:extracellular region"/>
    <property type="evidence" value="ECO:0000318"/>
    <property type="project" value="GO_Central"/>
</dbReference>
<feature type="domain" description="PA" evidence="12">
    <location>
        <begin position="401"/>
        <end position="464"/>
    </location>
</feature>
<dbReference type="InterPro" id="IPR023827">
    <property type="entry name" value="Peptidase_S8_Asp-AS"/>
</dbReference>
<accession>A0A0K9NSD5</accession>
<dbReference type="PROSITE" id="PS00136">
    <property type="entry name" value="SUBTILASE_ASP"/>
    <property type="match status" value="1"/>
</dbReference>
<keyword evidence="16" id="KW-1185">Reference proteome</keyword>
<evidence type="ECO:0000256" key="4">
    <source>
        <dbReference type="ARBA" id="ARBA00022729"/>
    </source>
</evidence>
<dbReference type="Pfam" id="PF02225">
    <property type="entry name" value="PA"/>
    <property type="match status" value="1"/>
</dbReference>
<dbReference type="Gene3D" id="2.60.40.2310">
    <property type="match status" value="1"/>
</dbReference>
<dbReference type="Pfam" id="PF05922">
    <property type="entry name" value="Inhibitor_I9"/>
    <property type="match status" value="1"/>
</dbReference>
<evidence type="ECO:0000256" key="3">
    <source>
        <dbReference type="ARBA" id="ARBA00022670"/>
    </source>
</evidence>
<proteinExistence type="inferred from homology"/>
<evidence type="ECO:0000256" key="8">
    <source>
        <dbReference type="PIRSR" id="PIRSR615500-1"/>
    </source>
</evidence>
<feature type="chain" id="PRO_5005527014" evidence="10">
    <location>
        <begin position="26"/>
        <end position="768"/>
    </location>
</feature>
<dbReference type="GO" id="GO:0006508">
    <property type="term" value="P:proteolysis"/>
    <property type="evidence" value="ECO:0007669"/>
    <property type="project" value="UniProtKB-KW"/>
</dbReference>
<feature type="domain" description="Inhibitor I9" evidence="13">
    <location>
        <begin position="45"/>
        <end position="114"/>
    </location>
</feature>
<dbReference type="SUPFAM" id="SSF52743">
    <property type="entry name" value="Subtilisin-like"/>
    <property type="match status" value="1"/>
</dbReference>
<dbReference type="InterPro" id="IPR036852">
    <property type="entry name" value="Peptidase_S8/S53_dom_sf"/>
</dbReference>
<dbReference type="Proteomes" id="UP000036987">
    <property type="component" value="Unassembled WGS sequence"/>
</dbReference>
<evidence type="ECO:0000256" key="10">
    <source>
        <dbReference type="SAM" id="SignalP"/>
    </source>
</evidence>
<dbReference type="InterPro" id="IPR041469">
    <property type="entry name" value="Subtilisin-like_FN3"/>
</dbReference>
<gene>
    <name evidence="15" type="ORF">ZOSMA_67G00040</name>
</gene>
<keyword evidence="4 10" id="KW-0732">Signal</keyword>
<dbReference type="PRINTS" id="PR00723">
    <property type="entry name" value="SUBTILISIN"/>
</dbReference>
<dbReference type="CDD" id="cd02120">
    <property type="entry name" value="PA_subtilisin_like"/>
    <property type="match status" value="1"/>
</dbReference>
<keyword evidence="7" id="KW-0325">Glycoprotein</keyword>
<feature type="domain" description="Subtilisin-like protease fibronectin type-III" evidence="14">
    <location>
        <begin position="661"/>
        <end position="761"/>
    </location>
</feature>
<feature type="domain" description="Peptidase S8/S53" evidence="11">
    <location>
        <begin position="146"/>
        <end position="584"/>
    </location>
</feature>
<evidence type="ECO:0000259" key="14">
    <source>
        <dbReference type="Pfam" id="PF17766"/>
    </source>
</evidence>
<keyword evidence="6 9" id="KW-0720">Serine protease</keyword>
<evidence type="ECO:0000256" key="9">
    <source>
        <dbReference type="PROSITE-ProRule" id="PRU01240"/>
    </source>
</evidence>
<feature type="signal peptide" evidence="10">
    <location>
        <begin position="1"/>
        <end position="25"/>
    </location>
</feature>
<name>A0A0K9NSD5_ZOSMR</name>
<comment type="similarity">
    <text evidence="2 9">Belongs to the peptidase S8 family.</text>
</comment>
<comment type="subcellular location">
    <subcellularLocation>
        <location evidence="1">Secreted</location>
    </subcellularLocation>
</comment>
<dbReference type="InterPro" id="IPR003137">
    <property type="entry name" value="PA_domain"/>
</dbReference>
<sequence length="768" mass="82855">MKISDVFHMSFIFISVTVLFSNINSQYCTDAAAAEDKSSTQRRPYIIHVEENLTMSHQKWHESFLPSTSSSQGLMFSYKHAMSGFAAMLTEDEVEAVSKKDGFLHAHPSENYKLSTTHSPSFLGLIKPPVGSNNQNNIWRDTFDYGKGIIIGVLDSGFTPNHPSFDDHRDMPPPPKKWKGKCQAPIVCNNKIIGAKSFIFNLDGSRVSSPVDEDGHGTHTASTAAGQFVDNANVLGSANGTASGVAPGAHLAIYKVCGSSAYCAGVSILAGMESAIKDGVDVLSISLGSSEGALYMDPISIASFKLVNYKGVFVSASAGNEGPKISTLVNASPWIFTVGASTIDRKILAVVKLSNGVKFLGESAYQPKNFTPSPSFPLLFPQSEKDENSSYCSNVTTLRSIGVSGKVVICNVGIVNRIQQGLNVADAGGVAMINIGSVDDGFTTFAASDEIPTSGINYQDGQKILNHYYENPNLTVTIEFLGTQIRGDDPAPAVASFSSRGPSKVTPGFIKPDVIGPGVNIIAAWVNPNGNSHNVSPTYKIESGTSMSCPHLSGVAALLKKAHPDWSPAMIKSAIITTSDVTNTNGNRITDQYDKTSANFHVMGSGHVNLIKANNPGLIYDTQFTNDYVVAYLCGLNYTDNQVSIFVPHSKCSTSQINGVDLNYPSMVVRLSRSNYYRRRFSRLVTNVGPNLEYKVIVNPPPGVIVDVEPKKLKFMSIGEQLKFNVDVYLDANLPEFSEGFGYFSWVSSDEKINVRSPMVITKEIISV</sequence>
<dbReference type="PROSITE" id="PS51892">
    <property type="entry name" value="SUBTILASE"/>
    <property type="match status" value="1"/>
</dbReference>
<dbReference type="Gene3D" id="3.30.70.80">
    <property type="entry name" value="Peptidase S8 propeptide/proteinase inhibitor I9"/>
    <property type="match status" value="1"/>
</dbReference>
<keyword evidence="3 9" id="KW-0645">Protease</keyword>
<dbReference type="InterPro" id="IPR015500">
    <property type="entry name" value="Peptidase_S8_subtilisin-rel"/>
</dbReference>
<dbReference type="Pfam" id="PF17766">
    <property type="entry name" value="fn3_6"/>
    <property type="match status" value="1"/>
</dbReference>
<dbReference type="Gene3D" id="3.50.30.30">
    <property type="match status" value="1"/>
</dbReference>
<dbReference type="InterPro" id="IPR010259">
    <property type="entry name" value="S8pro/Inhibitor_I9"/>
</dbReference>
<dbReference type="Gene3D" id="3.40.50.200">
    <property type="entry name" value="Peptidase S8/S53 domain"/>
    <property type="match status" value="1"/>
</dbReference>
<evidence type="ECO:0000256" key="6">
    <source>
        <dbReference type="ARBA" id="ARBA00022825"/>
    </source>
</evidence>
<dbReference type="AlphaFoldDB" id="A0A0K9NSD5"/>